<dbReference type="GO" id="GO:0016055">
    <property type="term" value="P:Wnt signaling pathway"/>
    <property type="evidence" value="ECO:0007669"/>
    <property type="project" value="UniProtKB-KW"/>
</dbReference>
<keyword evidence="7 12" id="KW-0479">Metal-binding</keyword>
<dbReference type="GO" id="GO:0051865">
    <property type="term" value="P:protein autoubiquitination"/>
    <property type="evidence" value="ECO:0007669"/>
    <property type="project" value="UniProtKB-UniRule"/>
</dbReference>
<dbReference type="SMART" id="SM00184">
    <property type="entry name" value="RING"/>
    <property type="match status" value="1"/>
</dbReference>
<keyword evidence="5 12" id="KW-0808">Transferase</keyword>
<feature type="non-terminal residue" evidence="15">
    <location>
        <position position="1"/>
    </location>
</feature>
<comment type="PTM">
    <text evidence="12">Ubiquitinated; autoubiquitinated.</text>
</comment>
<dbReference type="InterPro" id="IPR033509">
    <property type="entry name" value="RNF146"/>
</dbReference>
<dbReference type="PANTHER" id="PTHR13417">
    <property type="entry name" value="E3 UBIQUITIN-PROTEIN LIGASE RNF146"/>
    <property type="match status" value="1"/>
</dbReference>
<dbReference type="InterPro" id="IPR044110">
    <property type="entry name" value="RING-HC_RNF146"/>
</dbReference>
<evidence type="ECO:0000256" key="12">
    <source>
        <dbReference type="RuleBase" id="RU367115"/>
    </source>
</evidence>
<evidence type="ECO:0000256" key="3">
    <source>
        <dbReference type="ARBA" id="ARBA00004906"/>
    </source>
</evidence>
<evidence type="ECO:0000256" key="1">
    <source>
        <dbReference type="ARBA" id="ARBA00000900"/>
    </source>
</evidence>
<evidence type="ECO:0000313" key="16">
    <source>
        <dbReference type="Proteomes" id="UP001558652"/>
    </source>
</evidence>
<dbReference type="PROSITE" id="PS50089">
    <property type="entry name" value="ZF_RING_2"/>
    <property type="match status" value="1"/>
</dbReference>
<dbReference type="PROSITE" id="PS50918">
    <property type="entry name" value="WWE"/>
    <property type="match status" value="1"/>
</dbReference>
<dbReference type="InterPro" id="IPR017907">
    <property type="entry name" value="Znf_RING_CS"/>
</dbReference>
<accession>A0ABD0YDJ9</accession>
<reference evidence="15 16" key="1">
    <citation type="submission" date="2024-07" db="EMBL/GenBank/DDBJ databases">
        <title>Chromosome-level genome assembly of the water stick insect Ranatra chinensis (Heteroptera: Nepidae).</title>
        <authorList>
            <person name="Liu X."/>
        </authorList>
    </citation>
    <scope>NUCLEOTIDE SEQUENCE [LARGE SCALE GENOMIC DNA]</scope>
    <source>
        <strain evidence="15">Cailab_2021Rc</strain>
        <tissue evidence="15">Muscle</tissue>
    </source>
</reference>
<organism evidence="15 16">
    <name type="scientific">Ranatra chinensis</name>
    <dbReference type="NCBI Taxonomy" id="642074"/>
    <lineage>
        <taxon>Eukaryota</taxon>
        <taxon>Metazoa</taxon>
        <taxon>Ecdysozoa</taxon>
        <taxon>Arthropoda</taxon>
        <taxon>Hexapoda</taxon>
        <taxon>Insecta</taxon>
        <taxon>Pterygota</taxon>
        <taxon>Neoptera</taxon>
        <taxon>Paraneoptera</taxon>
        <taxon>Hemiptera</taxon>
        <taxon>Heteroptera</taxon>
        <taxon>Panheteroptera</taxon>
        <taxon>Nepomorpha</taxon>
        <taxon>Nepidae</taxon>
        <taxon>Ranatrinae</taxon>
        <taxon>Ranatra</taxon>
    </lineage>
</organism>
<dbReference type="CDD" id="cd16546">
    <property type="entry name" value="RING-HC_RNF146"/>
    <property type="match status" value="1"/>
</dbReference>
<comment type="pathway">
    <text evidence="3 12">Protein modification; protein ubiquitination.</text>
</comment>
<feature type="domain" description="WWE" evidence="14">
    <location>
        <begin position="60"/>
        <end position="138"/>
    </location>
</feature>
<comment type="catalytic activity">
    <reaction evidence="1 12">
        <text>S-ubiquitinyl-[E2 ubiquitin-conjugating enzyme]-L-cysteine + [acceptor protein]-L-lysine = [E2 ubiquitin-conjugating enzyme]-L-cysteine + N(6)-ubiquitinyl-[acceptor protein]-L-lysine.</text>
        <dbReference type="EC" id="2.3.2.27"/>
    </reaction>
</comment>
<dbReference type="InterPro" id="IPR001841">
    <property type="entry name" value="Znf_RING"/>
</dbReference>
<dbReference type="Gene3D" id="3.30.720.50">
    <property type="match status" value="1"/>
</dbReference>
<evidence type="ECO:0000256" key="8">
    <source>
        <dbReference type="ARBA" id="ARBA00022771"/>
    </source>
</evidence>
<dbReference type="InterPro" id="IPR004170">
    <property type="entry name" value="WWE_dom"/>
</dbReference>
<dbReference type="Pfam" id="PF13920">
    <property type="entry name" value="zf-C3HC4_3"/>
    <property type="match status" value="1"/>
</dbReference>
<comment type="subcellular location">
    <subcellularLocation>
        <location evidence="2 12">Cytoplasm</location>
        <location evidence="2 12">Cytosol</location>
    </subcellularLocation>
</comment>
<dbReference type="InterPro" id="IPR013083">
    <property type="entry name" value="Znf_RING/FYVE/PHD"/>
</dbReference>
<keyword evidence="10 12" id="KW-0862">Zinc</keyword>
<evidence type="ECO:0000256" key="11">
    <source>
        <dbReference type="PROSITE-ProRule" id="PRU00175"/>
    </source>
</evidence>
<dbReference type="SUPFAM" id="SSF57850">
    <property type="entry name" value="RING/U-box"/>
    <property type="match status" value="1"/>
</dbReference>
<evidence type="ECO:0000256" key="7">
    <source>
        <dbReference type="ARBA" id="ARBA00022723"/>
    </source>
</evidence>
<evidence type="ECO:0000259" key="14">
    <source>
        <dbReference type="PROSITE" id="PS50918"/>
    </source>
</evidence>
<keyword evidence="16" id="KW-1185">Reference proteome</keyword>
<evidence type="ECO:0000256" key="5">
    <source>
        <dbReference type="ARBA" id="ARBA00022679"/>
    </source>
</evidence>
<dbReference type="Pfam" id="PF02825">
    <property type="entry name" value="WWE"/>
    <property type="match status" value="1"/>
</dbReference>
<protein>
    <recommendedName>
        <fullName evidence="12">E3 ubiquitin-protein ligase</fullName>
        <ecNumber evidence="12">2.3.2.27</ecNumber>
    </recommendedName>
</protein>
<dbReference type="InterPro" id="IPR018123">
    <property type="entry name" value="WWE-dom_subgr"/>
</dbReference>
<evidence type="ECO:0000256" key="6">
    <source>
        <dbReference type="ARBA" id="ARBA00022687"/>
    </source>
</evidence>
<dbReference type="GO" id="GO:0005829">
    <property type="term" value="C:cytosol"/>
    <property type="evidence" value="ECO:0007669"/>
    <property type="project" value="UniProtKB-SubCell"/>
</dbReference>
<dbReference type="GO" id="GO:0006511">
    <property type="term" value="P:ubiquitin-dependent protein catabolic process"/>
    <property type="evidence" value="ECO:0007669"/>
    <property type="project" value="UniProtKB-UniRule"/>
</dbReference>
<sequence>AKKLECPVCLQSCIHPARLPCGHVFCFLCVKGIAQYGSRRCAMCRRPIPSDYLDNPVLVETPESPLLPDQEDTYQWYYEGRNGWWQYDVRASTELEAAYLRGDLTCELLIAGYLYTVDFEEMVQARRSEPARRRRIKRDTADCPKKGVAGLRQSQPVNQSSSTVAEVTVAMAKLNIDTTRL</sequence>
<dbReference type="PROSITE" id="PS00518">
    <property type="entry name" value="ZF_RING_1"/>
    <property type="match status" value="1"/>
</dbReference>
<keyword evidence="4 12" id="KW-0963">Cytoplasm</keyword>
<dbReference type="SUPFAM" id="SSF117839">
    <property type="entry name" value="WWE domain"/>
    <property type="match status" value="1"/>
</dbReference>
<keyword evidence="9 12" id="KW-0833">Ubl conjugation pathway</keyword>
<feature type="domain" description="RING-type" evidence="13">
    <location>
        <begin position="6"/>
        <end position="45"/>
    </location>
</feature>
<dbReference type="InterPro" id="IPR037197">
    <property type="entry name" value="WWE_dom_sf"/>
</dbReference>
<dbReference type="Proteomes" id="UP001558652">
    <property type="component" value="Unassembled WGS sequence"/>
</dbReference>
<evidence type="ECO:0000256" key="10">
    <source>
        <dbReference type="ARBA" id="ARBA00022833"/>
    </source>
</evidence>
<evidence type="ECO:0000256" key="2">
    <source>
        <dbReference type="ARBA" id="ARBA00004514"/>
    </source>
</evidence>
<keyword evidence="8 11" id="KW-0863">Zinc-finger</keyword>
<evidence type="ECO:0000256" key="9">
    <source>
        <dbReference type="ARBA" id="ARBA00022786"/>
    </source>
</evidence>
<dbReference type="EC" id="2.3.2.27" evidence="12"/>
<comment type="caution">
    <text evidence="15">The sequence shown here is derived from an EMBL/GenBank/DDBJ whole genome shotgun (WGS) entry which is preliminary data.</text>
</comment>
<dbReference type="AlphaFoldDB" id="A0ABD0YDJ9"/>
<proteinExistence type="predicted"/>
<evidence type="ECO:0000256" key="4">
    <source>
        <dbReference type="ARBA" id="ARBA00022490"/>
    </source>
</evidence>
<dbReference type="FunFam" id="3.30.720.50:FF:000003">
    <property type="entry name" value="E3 ubiquitin-protein ligase RNF146"/>
    <property type="match status" value="1"/>
</dbReference>
<dbReference type="GO" id="GO:0061630">
    <property type="term" value="F:ubiquitin protein ligase activity"/>
    <property type="evidence" value="ECO:0007669"/>
    <property type="project" value="UniProtKB-UniRule"/>
</dbReference>
<name>A0ABD0YDJ9_9HEMI</name>
<dbReference type="SMART" id="SM00678">
    <property type="entry name" value="WWE"/>
    <property type="match status" value="1"/>
</dbReference>
<dbReference type="PANTHER" id="PTHR13417:SF2">
    <property type="entry name" value="E3 UBIQUITIN-PROTEIN LIGASE RNF146"/>
    <property type="match status" value="1"/>
</dbReference>
<dbReference type="EMBL" id="JBFDAA010000009">
    <property type="protein sequence ID" value="KAL1129291.1"/>
    <property type="molecule type" value="Genomic_DNA"/>
</dbReference>
<dbReference type="GO" id="GO:0072572">
    <property type="term" value="F:poly-ADP-D-ribose binding"/>
    <property type="evidence" value="ECO:0007669"/>
    <property type="project" value="UniProtKB-UniRule"/>
</dbReference>
<dbReference type="Gene3D" id="3.30.40.10">
    <property type="entry name" value="Zinc/RING finger domain, C3HC4 (zinc finger)"/>
    <property type="match status" value="1"/>
</dbReference>
<comment type="function">
    <text evidence="12">E3 ubiquitin-protein ligase that specifically binds poly-ADP-ribosylated proteins and mediates their ubiquitination and subsequent degradation.</text>
</comment>
<evidence type="ECO:0000259" key="13">
    <source>
        <dbReference type="PROSITE" id="PS50089"/>
    </source>
</evidence>
<keyword evidence="6" id="KW-0879">Wnt signaling pathway</keyword>
<dbReference type="GO" id="GO:0008270">
    <property type="term" value="F:zinc ion binding"/>
    <property type="evidence" value="ECO:0007669"/>
    <property type="project" value="UniProtKB-UniRule"/>
</dbReference>
<gene>
    <name evidence="15" type="ORF">AAG570_013820</name>
</gene>
<evidence type="ECO:0000313" key="15">
    <source>
        <dbReference type="EMBL" id="KAL1129291.1"/>
    </source>
</evidence>
<comment type="domain">
    <text evidence="12">The WWE domain mediates non-covalent poly(ADP-ribose)-binding.</text>
</comment>